<comment type="caution">
    <text evidence="9">The sequence shown here is derived from an EMBL/GenBank/DDBJ whole genome shotgun (WGS) entry which is preliminary data.</text>
</comment>
<dbReference type="Pfam" id="PF08659">
    <property type="entry name" value="KR"/>
    <property type="match status" value="1"/>
</dbReference>
<dbReference type="InterPro" id="IPR001227">
    <property type="entry name" value="Ac_transferase_dom_sf"/>
</dbReference>
<dbReference type="PROSITE" id="PS52019">
    <property type="entry name" value="PKS_MFAS_DH"/>
    <property type="match status" value="1"/>
</dbReference>
<evidence type="ECO:0000313" key="9">
    <source>
        <dbReference type="EMBL" id="KAJ7364509.1"/>
    </source>
</evidence>
<dbReference type="InterPro" id="IPR050091">
    <property type="entry name" value="PKS_NRPS_Biosynth_Enz"/>
</dbReference>
<dbReference type="InterPro" id="IPR020841">
    <property type="entry name" value="PKS_Beta-ketoAc_synthase_dom"/>
</dbReference>
<dbReference type="SMART" id="SM00826">
    <property type="entry name" value="PKS_DH"/>
    <property type="match status" value="1"/>
</dbReference>
<sequence length="2469" mass="268619">MPSEGIAIIGIAAQLPSGISSTEDLGYSSFWDFLVNGGQACVPLADVEFDPTQFESKSGFPEQGAFLKNAASFDHISFGISARDARVMPYSARRLMELSLHALADSGIDSRGQKIGCFMSGSTGTGGRGLNTDGSLAWVPSALANRISYILDITGPSMQLDTACSSSLTALHVAIGAIERGDCTAALVGAAQVDRDLSEWKAYVQGGVLSPDGKSKPFDLAADGFGRAEGAIVIVLKSLQAALEDNDHVYSVIRGSAINSTGSSMPLYVPSGFAQQQCIAEAYRRASRDPKDVDYVELHATGTSVGDPIETNAAGEIFGRDEVTVVGSVKGNIGHLEVAAFLASLVKACLILEHGMIPPTVNVSNLSSYIHWAKYRLDVPAEPTTLGCRSPTGRSLISISSSGIGGATGHVVLEAPPPPNTPIVPSRSAPALCVVGGLSPKAVEEISQSVCQLLAEDPASSHEIAVTVARRARQLPWRAYFIWPMSPGEEIPSAVLMPAPGPQSLAFVFSGQGPQHLKMGCQLFAEYPVFRKTVLQLDDVYRRLMGSSLIETTGLFAPIPHPRILLHSSSWPVTITVSAIAMIQIAMFDLLKSVGVVPDLMVGHSAGETAIVYASGAGPKEMAMEIAIARGEAMSGTEGDSFGMATLACDTACAAKLIAEVVKEHGGVLEVSCINAPESVSVSGTAIQLENIVALAQQKGLFAQRIRTLVPGHSSFMDCIKADYLSRMRSIFERYPGTHAPTIPVFSTCRDRMLVDSFTPEYFWDNCRNGVQFCGAISSILADSSPIFLEISCHSVLAASVMAQGVPETRILCPMRRPSTKKSTSGVSDEQLVFSSALGRLSLLGYNALDLSGLYGASTYKPESIKHPLAARVISAPPPTLVNTVHSDFGPLSLPNLELSQTSHPDLAQHVVYGEPVLPATGFIDLLLESGANFLWDVEFISVLALSAARSIDVRLEMVDSSWFLKSKSTAPHYRENARGFSDNAAPLKVTAPLDFQSIWQRLPPLSFDGFYSSLDPCMTFGPKFQRIVRCHGGPIEVLAEIRGPTFDELSEGYALHPIVLDACLHVMLHSDISKEPCNDITYLPSKLDHFIFYRRKLDVGNWFSHIRLRQWMPDSKSYDVLVTDSSGIVLCEFHNLTVRKFSSAAPPTIERRFELVSQPFKMIAPIPTFSPTFPEHPDKYQVNLLFEALDRLSFEMISKSLERGVSLGSDVSRRRYLEFSEYAVRNHVQKIPEKRTGRLTRNLVKELNDHDDVLVEYTVTDTSFALVAELATALPYSTVIPRSYDISKPALDQGFHSEYYDFIVALHVLHTVPDVKRCLSSLQTLLVPGGCLLIVELDGSSWTSSGHIWFDCVFGTFPEWFSYKDGRTHCTLAPEAWKDRLEETGFINIQTSVERGGTGHEFFFAAQKPISPLIVLPLSSQSLMRTFAYRFGDEMALRKYLLTLDTELPETLYLLTMQGRDADSALGLCSAIAKELRPWAIRLAIFESASHFSDPIPLISQHIGIFESGDNIVSFSRGGLAHVPRVVLANPPPSIGLADGPSHDPHYVEVEILHWFAMSASFGSFIGRITRSQHLKFSAGDLITGLTESAAADILRVAVGSIVALGQEKATSDVAAESATVVLSRLLSSHLPRMGQVAMAIDEQKVVVIIEHCARNNSSIQLQHPIFKDPHPPYRFDVLISDSETLSQYPHLRRWVPRTGKILLWDSLLRDAVSDDPDWIHDTLDADLRYKSLAMPNVRSHSVFTKSGVPTSPPIQPPEHRASPPFRHDRSYILLGGIGGLGIDLAHGARYLVLTSRRGIASLDPIHDALTLAKVEYLKCQEDLVLALEPCDAMDKDATRALIDSIQVLVAGCFQMTLVLSEALFLNLTEEALHLVQDSKVKVFETFAAEVDITSLDFFVSLSSFSGLFGLVGESIYSSACTALDGALARYPNAFSLIAPGIRDAGYVARRREKDGVQIAVSISAEYLWLSLEDGLRKLDHEPFDRYIPDVDWNHIDANFILPMACRHLTVMPSRRSTVDKTIQRKSDREILTRVLELLEVSQSDFDTNQPLTTYGLDSISAAKLSSIIHPYASVSQIQLLGGISWAQIMAASDHVPTSDSTGPPSLGDMSAALKILLSVLGMTEDDLSPNIPLSSYGLDSLGASRLALALKPYIAVTQMQLMGQMTWGQLGGLIAADRGGPARVTRDDALVELCAGLDHPLILLPGADGSIALFFALQNHFQGGLWAIQLADAIQHAASLTALVTFCEQKIREKLPRGPYRLAAYSASNILAVALAKALETTGERVVQLTFIDYFPLIWSTEVLEALVRDRYLAEIELHQAKNVVDMLRADPFTRPADIEDYLAAMRGRPEASPNNVLAVKASKALMALIVDFLRQLYPLDGPRTHGAFTEAMVDWMAAVRAPMNVLVAEHGILKAFPGPAWLDLGASQCAGRKAVQVHSIPGVGHYGIFKNKSVSPILEKWDESES</sequence>
<feature type="active site" description="Proton donor; for dehydratase activity" evidence="6">
    <location>
        <position position="1062"/>
    </location>
</feature>
<dbReference type="InterPro" id="IPR014031">
    <property type="entry name" value="Ketoacyl_synth_C"/>
</dbReference>
<dbReference type="Gene3D" id="3.40.366.10">
    <property type="entry name" value="Malonyl-Coenzyme A Acyl Carrier Protein, domain 2"/>
    <property type="match status" value="1"/>
</dbReference>
<evidence type="ECO:0000259" key="8">
    <source>
        <dbReference type="PROSITE" id="PS52019"/>
    </source>
</evidence>
<dbReference type="SMART" id="SM00825">
    <property type="entry name" value="PKS_KS"/>
    <property type="match status" value="1"/>
</dbReference>
<dbReference type="Pfam" id="PF00550">
    <property type="entry name" value="PP-binding"/>
    <property type="match status" value="1"/>
</dbReference>
<dbReference type="Pfam" id="PF16197">
    <property type="entry name" value="KAsynt_C_assoc"/>
    <property type="match status" value="1"/>
</dbReference>
<dbReference type="InterPro" id="IPR014030">
    <property type="entry name" value="Ketoacyl_synth_N"/>
</dbReference>
<dbReference type="Gene3D" id="3.40.50.1820">
    <property type="entry name" value="alpha/beta hydrolase"/>
    <property type="match status" value="1"/>
</dbReference>
<organism evidence="9 10">
    <name type="scientific">Mycena albidolilacea</name>
    <dbReference type="NCBI Taxonomy" id="1033008"/>
    <lineage>
        <taxon>Eukaryota</taxon>
        <taxon>Fungi</taxon>
        <taxon>Dikarya</taxon>
        <taxon>Basidiomycota</taxon>
        <taxon>Agaricomycotina</taxon>
        <taxon>Agaricomycetes</taxon>
        <taxon>Agaricomycetidae</taxon>
        <taxon>Agaricales</taxon>
        <taxon>Marasmiineae</taxon>
        <taxon>Mycenaceae</taxon>
        <taxon>Mycena</taxon>
    </lineage>
</organism>
<protein>
    <recommendedName>
        <fullName evidence="11">Polyketide synthase</fullName>
    </recommendedName>
</protein>
<evidence type="ECO:0000256" key="1">
    <source>
        <dbReference type="ARBA" id="ARBA00022450"/>
    </source>
</evidence>
<gene>
    <name evidence="9" type="ORF">DFH08DRAFT_1073196</name>
</gene>
<feature type="domain" description="Ketosynthase family 3 (KS3)" evidence="7">
    <location>
        <begin position="3"/>
        <end position="415"/>
    </location>
</feature>
<dbReference type="InterPro" id="IPR013968">
    <property type="entry name" value="PKS_KR"/>
</dbReference>
<dbReference type="GO" id="GO:0044550">
    <property type="term" value="P:secondary metabolite biosynthetic process"/>
    <property type="evidence" value="ECO:0007669"/>
    <property type="project" value="UniProtKB-ARBA"/>
</dbReference>
<dbReference type="InterPro" id="IPR006162">
    <property type="entry name" value="Ppantetheine_attach_site"/>
</dbReference>
<dbReference type="Pfam" id="PF00109">
    <property type="entry name" value="ketoacyl-synt"/>
    <property type="match status" value="1"/>
</dbReference>
<dbReference type="InterPro" id="IPR057326">
    <property type="entry name" value="KR_dom"/>
</dbReference>
<dbReference type="PANTHER" id="PTHR43775">
    <property type="entry name" value="FATTY ACID SYNTHASE"/>
    <property type="match status" value="1"/>
</dbReference>
<dbReference type="SUPFAM" id="SSF53335">
    <property type="entry name" value="S-adenosyl-L-methionine-dependent methyltransferases"/>
    <property type="match status" value="1"/>
</dbReference>
<dbReference type="CDD" id="cd00833">
    <property type="entry name" value="PKS"/>
    <property type="match status" value="1"/>
</dbReference>
<proteinExistence type="predicted"/>
<keyword evidence="1" id="KW-0596">Phosphopantetheine</keyword>
<accession>A0AAD7F4F0</accession>
<dbReference type="InterPro" id="IPR020807">
    <property type="entry name" value="PKS_DH"/>
</dbReference>
<evidence type="ECO:0000259" key="7">
    <source>
        <dbReference type="PROSITE" id="PS52004"/>
    </source>
</evidence>
<dbReference type="Pfam" id="PF13489">
    <property type="entry name" value="Methyltransf_23"/>
    <property type="match status" value="1"/>
</dbReference>
<dbReference type="InterPro" id="IPR001031">
    <property type="entry name" value="Thioesterase"/>
</dbReference>
<dbReference type="InterPro" id="IPR029058">
    <property type="entry name" value="AB_hydrolase_fold"/>
</dbReference>
<feature type="region of interest" description="C-terminal hotdog fold" evidence="6">
    <location>
        <begin position="1003"/>
        <end position="1148"/>
    </location>
</feature>
<dbReference type="Pfam" id="PF02801">
    <property type="entry name" value="Ketoacyl-synt_C"/>
    <property type="match status" value="1"/>
</dbReference>
<dbReference type="InterPro" id="IPR009081">
    <property type="entry name" value="PP-bd_ACP"/>
</dbReference>
<dbReference type="InterPro" id="IPR016035">
    <property type="entry name" value="Acyl_Trfase/lysoPLipase"/>
</dbReference>
<dbReference type="PROSITE" id="PS52004">
    <property type="entry name" value="KS3_2"/>
    <property type="match status" value="1"/>
</dbReference>
<dbReference type="Pfam" id="PF14765">
    <property type="entry name" value="PS-DH"/>
    <property type="match status" value="1"/>
</dbReference>
<evidence type="ECO:0000256" key="6">
    <source>
        <dbReference type="PROSITE-ProRule" id="PRU01363"/>
    </source>
</evidence>
<dbReference type="InterPro" id="IPR029063">
    <property type="entry name" value="SAM-dependent_MTases_sf"/>
</dbReference>
<dbReference type="InterPro" id="IPR018201">
    <property type="entry name" value="Ketoacyl_synth_AS"/>
</dbReference>
<dbReference type="InterPro" id="IPR014043">
    <property type="entry name" value="Acyl_transferase_dom"/>
</dbReference>
<keyword evidence="4" id="KW-0843">Virulence</keyword>
<keyword evidence="5" id="KW-0511">Multifunctional enzyme</keyword>
<dbReference type="SUPFAM" id="SSF52151">
    <property type="entry name" value="FabD/lysophospholipase-like"/>
    <property type="match status" value="1"/>
</dbReference>
<dbReference type="GO" id="GO:0006633">
    <property type="term" value="P:fatty acid biosynthetic process"/>
    <property type="evidence" value="ECO:0007669"/>
    <property type="project" value="InterPro"/>
</dbReference>
<evidence type="ECO:0000256" key="4">
    <source>
        <dbReference type="ARBA" id="ARBA00023026"/>
    </source>
</evidence>
<evidence type="ECO:0008006" key="11">
    <source>
        <dbReference type="Google" id="ProtNLM"/>
    </source>
</evidence>
<dbReference type="InterPro" id="IPR049551">
    <property type="entry name" value="PKS_DH_C"/>
</dbReference>
<dbReference type="GO" id="GO:0004315">
    <property type="term" value="F:3-oxoacyl-[acyl-carrier-protein] synthase activity"/>
    <property type="evidence" value="ECO:0007669"/>
    <property type="project" value="InterPro"/>
</dbReference>
<dbReference type="Gene3D" id="3.10.129.110">
    <property type="entry name" value="Polyketide synthase dehydratase"/>
    <property type="match status" value="1"/>
</dbReference>
<keyword evidence="3" id="KW-0808">Transferase</keyword>
<dbReference type="InterPro" id="IPR049900">
    <property type="entry name" value="PKS_mFAS_DH"/>
</dbReference>
<dbReference type="Gene3D" id="3.40.50.150">
    <property type="entry name" value="Vaccinia Virus protein VP39"/>
    <property type="match status" value="1"/>
</dbReference>
<keyword evidence="10" id="KW-1185">Reference proteome</keyword>
<name>A0AAD7F4F0_9AGAR</name>
<dbReference type="SMART" id="SM00827">
    <property type="entry name" value="PKS_AT"/>
    <property type="match status" value="1"/>
</dbReference>
<dbReference type="GO" id="GO:0004312">
    <property type="term" value="F:fatty acid synthase activity"/>
    <property type="evidence" value="ECO:0007669"/>
    <property type="project" value="TreeGrafter"/>
</dbReference>
<dbReference type="SUPFAM" id="SSF51735">
    <property type="entry name" value="NAD(P)-binding Rossmann-fold domains"/>
    <property type="match status" value="1"/>
</dbReference>
<reference evidence="9" key="1">
    <citation type="submission" date="2023-03" db="EMBL/GenBank/DDBJ databases">
        <title>Massive genome expansion in bonnet fungi (Mycena s.s.) driven by repeated elements and novel gene families across ecological guilds.</title>
        <authorList>
            <consortium name="Lawrence Berkeley National Laboratory"/>
            <person name="Harder C.B."/>
            <person name="Miyauchi S."/>
            <person name="Viragh M."/>
            <person name="Kuo A."/>
            <person name="Thoen E."/>
            <person name="Andreopoulos B."/>
            <person name="Lu D."/>
            <person name="Skrede I."/>
            <person name="Drula E."/>
            <person name="Henrissat B."/>
            <person name="Morin E."/>
            <person name="Kohler A."/>
            <person name="Barry K."/>
            <person name="LaButti K."/>
            <person name="Morin E."/>
            <person name="Salamov A."/>
            <person name="Lipzen A."/>
            <person name="Mereny Z."/>
            <person name="Hegedus B."/>
            <person name="Baldrian P."/>
            <person name="Stursova M."/>
            <person name="Weitz H."/>
            <person name="Taylor A."/>
            <person name="Grigoriev I.V."/>
            <person name="Nagy L.G."/>
            <person name="Martin F."/>
            <person name="Kauserud H."/>
        </authorList>
    </citation>
    <scope>NUCLEOTIDE SEQUENCE</scope>
    <source>
        <strain evidence="9">CBHHK002</strain>
    </source>
</reference>
<feature type="domain" description="PKS/mFAS DH" evidence="8">
    <location>
        <begin position="867"/>
        <end position="1148"/>
    </location>
</feature>
<dbReference type="PANTHER" id="PTHR43775:SF37">
    <property type="entry name" value="SI:DKEY-61P9.11"/>
    <property type="match status" value="1"/>
</dbReference>
<dbReference type="InterPro" id="IPR036291">
    <property type="entry name" value="NAD(P)-bd_dom_sf"/>
</dbReference>
<dbReference type="SUPFAM" id="SSF53901">
    <property type="entry name" value="Thiolase-like"/>
    <property type="match status" value="1"/>
</dbReference>
<dbReference type="EMBL" id="JARIHO010000003">
    <property type="protein sequence ID" value="KAJ7364509.1"/>
    <property type="molecule type" value="Genomic_DNA"/>
</dbReference>
<dbReference type="InterPro" id="IPR016039">
    <property type="entry name" value="Thiolase-like"/>
</dbReference>
<dbReference type="Pfam" id="PF00698">
    <property type="entry name" value="Acyl_transf_1"/>
    <property type="match status" value="1"/>
</dbReference>
<dbReference type="PROSITE" id="PS00012">
    <property type="entry name" value="PHOSPHOPANTETHEINE"/>
    <property type="match status" value="1"/>
</dbReference>
<evidence type="ECO:0000256" key="2">
    <source>
        <dbReference type="ARBA" id="ARBA00022553"/>
    </source>
</evidence>
<dbReference type="SUPFAM" id="SSF53474">
    <property type="entry name" value="alpha/beta-Hydrolases"/>
    <property type="match status" value="1"/>
</dbReference>
<dbReference type="PROSITE" id="PS00606">
    <property type="entry name" value="KS3_1"/>
    <property type="match status" value="1"/>
</dbReference>
<dbReference type="InterPro" id="IPR042104">
    <property type="entry name" value="PKS_dehydratase_sf"/>
</dbReference>
<evidence type="ECO:0000313" key="10">
    <source>
        <dbReference type="Proteomes" id="UP001218218"/>
    </source>
</evidence>
<evidence type="ECO:0000256" key="5">
    <source>
        <dbReference type="ARBA" id="ARBA00023268"/>
    </source>
</evidence>
<dbReference type="InterPro" id="IPR032821">
    <property type="entry name" value="PKS_assoc"/>
</dbReference>
<dbReference type="SMART" id="SM00822">
    <property type="entry name" value="PKS_KR"/>
    <property type="match status" value="1"/>
</dbReference>
<evidence type="ECO:0000256" key="3">
    <source>
        <dbReference type="ARBA" id="ARBA00022679"/>
    </source>
</evidence>
<dbReference type="Gene3D" id="3.40.47.10">
    <property type="match status" value="1"/>
</dbReference>
<keyword evidence="2" id="KW-0597">Phosphoprotein</keyword>
<feature type="region of interest" description="N-terminal hotdog fold" evidence="6">
    <location>
        <begin position="867"/>
        <end position="989"/>
    </location>
</feature>
<dbReference type="Pfam" id="PF00975">
    <property type="entry name" value="Thioesterase"/>
    <property type="match status" value="1"/>
</dbReference>
<dbReference type="Gene3D" id="3.40.50.720">
    <property type="entry name" value="NAD(P)-binding Rossmann-like Domain"/>
    <property type="match status" value="1"/>
</dbReference>
<dbReference type="Proteomes" id="UP001218218">
    <property type="component" value="Unassembled WGS sequence"/>
</dbReference>
<feature type="active site" description="Proton acceptor; for dehydratase activity" evidence="6">
    <location>
        <position position="910"/>
    </location>
</feature>